<evidence type="ECO:0000313" key="3">
    <source>
        <dbReference type="EMBL" id="KAK0403384.1"/>
    </source>
</evidence>
<feature type="transmembrane region" description="Helical" evidence="2">
    <location>
        <begin position="22"/>
        <end position="45"/>
    </location>
</feature>
<sequence>MDHAAPFQNGSMHQLPTYTVPYVIYAELFADLVAVCLNSSFLFLLRKPFFHLNLRLLMTNFSTFLILLTLSRMFIVVNSLASFLSDLVGHIFGIVHNVAIYVILNSSIAMASERLLATILAEKYERFRGVWISILLVIVSWAVNGFLSSYVYSMMSKEHKTFPGWLTHSREYDKVVIVMTCVLLVNFCGLIIFLLIGRYNKKRWKGLLQQKLSHRYQVVENIRTARQLLVVLLAAFAVSLFFYAAFTYILVSGHRSTLTSVLVQTFDLLFALLAILLPCLLVRTHPRMWASAKHFILREKVHTSSRGDVIRVPRKSTSVVMQETNMYFCELQKVWK</sequence>
<dbReference type="Proteomes" id="UP001175271">
    <property type="component" value="Unassembled WGS sequence"/>
</dbReference>
<dbReference type="AlphaFoldDB" id="A0AA39LND2"/>
<organism evidence="3 4">
    <name type="scientific">Steinernema hermaphroditum</name>
    <dbReference type="NCBI Taxonomy" id="289476"/>
    <lineage>
        <taxon>Eukaryota</taxon>
        <taxon>Metazoa</taxon>
        <taxon>Ecdysozoa</taxon>
        <taxon>Nematoda</taxon>
        <taxon>Chromadorea</taxon>
        <taxon>Rhabditida</taxon>
        <taxon>Tylenchina</taxon>
        <taxon>Panagrolaimomorpha</taxon>
        <taxon>Strongyloidoidea</taxon>
        <taxon>Steinernematidae</taxon>
        <taxon>Steinernema</taxon>
    </lineage>
</organism>
<evidence type="ECO:0000313" key="4">
    <source>
        <dbReference type="Proteomes" id="UP001175271"/>
    </source>
</evidence>
<dbReference type="PANTHER" id="PTHR23128:SF145">
    <property type="entry name" value="SERPENTINE RECEPTOR, CLASS E (EPSILON)"/>
    <property type="match status" value="1"/>
</dbReference>
<dbReference type="GO" id="GO:0007606">
    <property type="term" value="P:sensory perception of chemical stimulus"/>
    <property type="evidence" value="ECO:0007669"/>
    <property type="project" value="InterPro"/>
</dbReference>
<dbReference type="CDD" id="cd00637">
    <property type="entry name" value="7tm_classA_rhodopsin-like"/>
    <property type="match status" value="1"/>
</dbReference>
<feature type="transmembrane region" description="Helical" evidence="2">
    <location>
        <begin position="175"/>
        <end position="196"/>
    </location>
</feature>
<dbReference type="InterPro" id="IPR004151">
    <property type="entry name" value="7TM_GPCR_serpentine_rcpt_Sre"/>
</dbReference>
<dbReference type="Gene3D" id="1.20.1070.10">
    <property type="entry name" value="Rhodopsin 7-helix transmembrane proteins"/>
    <property type="match status" value="1"/>
</dbReference>
<feature type="transmembrane region" description="Helical" evidence="2">
    <location>
        <begin position="130"/>
        <end position="155"/>
    </location>
</feature>
<reference evidence="3" key="1">
    <citation type="submission" date="2023-06" db="EMBL/GenBank/DDBJ databases">
        <title>Genomic analysis of the entomopathogenic nematode Steinernema hermaphroditum.</title>
        <authorList>
            <person name="Schwarz E.M."/>
            <person name="Heppert J.K."/>
            <person name="Baniya A."/>
            <person name="Schwartz H.T."/>
            <person name="Tan C.-H."/>
            <person name="Antoshechkin I."/>
            <person name="Sternberg P.W."/>
            <person name="Goodrich-Blair H."/>
            <person name="Dillman A.R."/>
        </authorList>
    </citation>
    <scope>NUCLEOTIDE SEQUENCE</scope>
    <source>
        <strain evidence="3">PS9179</strain>
        <tissue evidence="3">Whole animal</tissue>
    </source>
</reference>
<feature type="transmembrane region" description="Helical" evidence="2">
    <location>
        <begin position="87"/>
        <end position="109"/>
    </location>
</feature>
<evidence type="ECO:0000256" key="1">
    <source>
        <dbReference type="ARBA" id="ARBA00006803"/>
    </source>
</evidence>
<comment type="caution">
    <text evidence="3">The sequence shown here is derived from an EMBL/GenBank/DDBJ whole genome shotgun (WGS) entry which is preliminary data.</text>
</comment>
<keyword evidence="2" id="KW-1133">Transmembrane helix</keyword>
<gene>
    <name evidence="3" type="ORF">QR680_016888</name>
</gene>
<evidence type="ECO:0000256" key="2">
    <source>
        <dbReference type="SAM" id="Phobius"/>
    </source>
</evidence>
<keyword evidence="2" id="KW-0472">Membrane</keyword>
<name>A0AA39LND2_9BILA</name>
<proteinExistence type="inferred from homology"/>
<dbReference type="SUPFAM" id="SSF81321">
    <property type="entry name" value="Family A G protein-coupled receptor-like"/>
    <property type="match status" value="1"/>
</dbReference>
<keyword evidence="4" id="KW-1185">Reference proteome</keyword>
<protein>
    <submittedName>
        <fullName evidence="3">Uncharacterized protein</fullName>
    </submittedName>
</protein>
<accession>A0AA39LND2</accession>
<feature type="transmembrane region" description="Helical" evidence="2">
    <location>
        <begin position="261"/>
        <end position="282"/>
    </location>
</feature>
<keyword evidence="2" id="KW-0812">Transmembrane</keyword>
<dbReference type="EMBL" id="JAUCMV010000004">
    <property type="protein sequence ID" value="KAK0403384.1"/>
    <property type="molecule type" value="Genomic_DNA"/>
</dbReference>
<dbReference type="PANTHER" id="PTHR23128">
    <property type="entry name" value="SERPENTINE RECEPTOR, CLASS E (EPSILON)-RELATED"/>
    <property type="match status" value="1"/>
</dbReference>
<comment type="similarity">
    <text evidence="1">Belongs to the nematode receptor-like protein sre family.</text>
</comment>
<dbReference type="GO" id="GO:0016020">
    <property type="term" value="C:membrane"/>
    <property type="evidence" value="ECO:0007669"/>
    <property type="project" value="InterPro"/>
</dbReference>
<feature type="transmembrane region" description="Helical" evidence="2">
    <location>
        <begin position="57"/>
        <end position="81"/>
    </location>
</feature>
<feature type="transmembrane region" description="Helical" evidence="2">
    <location>
        <begin position="228"/>
        <end position="249"/>
    </location>
</feature>
<dbReference type="Pfam" id="PF03125">
    <property type="entry name" value="Sre"/>
    <property type="match status" value="1"/>
</dbReference>